<dbReference type="InterPro" id="IPR013088">
    <property type="entry name" value="Znf_NHR/GATA"/>
</dbReference>
<feature type="domain" description="GATA-type" evidence="3">
    <location>
        <begin position="453"/>
        <end position="482"/>
    </location>
</feature>
<evidence type="ECO:0000313" key="5">
    <source>
        <dbReference type="Proteomes" id="UP001497383"/>
    </source>
</evidence>
<feature type="compositionally biased region" description="Low complexity" evidence="2">
    <location>
        <begin position="279"/>
        <end position="304"/>
    </location>
</feature>
<dbReference type="PANTHER" id="PTHR39147:SF1">
    <property type="entry name" value="PROTEIN SPT21"/>
    <property type="match status" value="1"/>
</dbReference>
<feature type="compositionally biased region" description="Low complexity" evidence="2">
    <location>
        <begin position="170"/>
        <end position="184"/>
    </location>
</feature>
<dbReference type="InterPro" id="IPR042403">
    <property type="entry name" value="Spt21/Ams2"/>
</dbReference>
<evidence type="ECO:0000256" key="1">
    <source>
        <dbReference type="PROSITE-ProRule" id="PRU00094"/>
    </source>
</evidence>
<dbReference type="InterPro" id="IPR057725">
    <property type="entry name" value="Ams2-SPT21_N"/>
</dbReference>
<protein>
    <recommendedName>
        <fullName evidence="3">GATA-type domain-containing protein</fullName>
    </recommendedName>
</protein>
<dbReference type="SUPFAM" id="SSF57716">
    <property type="entry name" value="Glucocorticoid receptor-like (DNA-binding domain)"/>
    <property type="match status" value="1"/>
</dbReference>
<feature type="compositionally biased region" description="Acidic residues" evidence="2">
    <location>
        <begin position="340"/>
        <end position="363"/>
    </location>
</feature>
<feature type="compositionally biased region" description="Low complexity" evidence="2">
    <location>
        <begin position="197"/>
        <end position="210"/>
    </location>
</feature>
<feature type="region of interest" description="Disordered" evidence="2">
    <location>
        <begin position="271"/>
        <end position="377"/>
    </location>
</feature>
<dbReference type="EMBL" id="OZ022411">
    <property type="protein sequence ID" value="CAK9441677.1"/>
    <property type="molecule type" value="Genomic_DNA"/>
</dbReference>
<dbReference type="Pfam" id="PF25823">
    <property type="entry name" value="Ams2-SPT21_N"/>
    <property type="match status" value="1"/>
</dbReference>
<dbReference type="PANTHER" id="PTHR39147">
    <property type="entry name" value="PROTEIN SPT21"/>
    <property type="match status" value="1"/>
</dbReference>
<feature type="region of interest" description="Disordered" evidence="2">
    <location>
        <begin position="667"/>
        <end position="736"/>
    </location>
</feature>
<keyword evidence="1" id="KW-0479">Metal-binding</keyword>
<evidence type="ECO:0000256" key="2">
    <source>
        <dbReference type="SAM" id="MobiDB-lite"/>
    </source>
</evidence>
<organism evidence="4 5">
    <name type="scientific">Lodderomyces beijingensis</name>
    <dbReference type="NCBI Taxonomy" id="1775926"/>
    <lineage>
        <taxon>Eukaryota</taxon>
        <taxon>Fungi</taxon>
        <taxon>Dikarya</taxon>
        <taxon>Ascomycota</taxon>
        <taxon>Saccharomycotina</taxon>
        <taxon>Pichiomycetes</taxon>
        <taxon>Debaryomycetaceae</taxon>
        <taxon>Candida/Lodderomyces clade</taxon>
        <taxon>Lodderomyces</taxon>
    </lineage>
</organism>
<dbReference type="PROSITE" id="PS50114">
    <property type="entry name" value="GATA_ZN_FINGER_2"/>
    <property type="match status" value="1"/>
</dbReference>
<dbReference type="Proteomes" id="UP001497383">
    <property type="component" value="Chromosome 7"/>
</dbReference>
<feature type="compositionally biased region" description="Low complexity" evidence="2">
    <location>
        <begin position="684"/>
        <end position="717"/>
    </location>
</feature>
<name>A0ABP0ZT66_9ASCO</name>
<feature type="region of interest" description="Disordered" evidence="2">
    <location>
        <begin position="622"/>
        <end position="643"/>
    </location>
</feature>
<dbReference type="CDD" id="cd00202">
    <property type="entry name" value="ZnF_GATA"/>
    <property type="match status" value="1"/>
</dbReference>
<reference evidence="4 5" key="1">
    <citation type="submission" date="2024-03" db="EMBL/GenBank/DDBJ databases">
        <authorList>
            <person name="Brejova B."/>
        </authorList>
    </citation>
    <scope>NUCLEOTIDE SEQUENCE [LARGE SCALE GENOMIC DNA]</scope>
    <source>
        <strain evidence="4 5">CBS 14171</strain>
    </source>
</reference>
<feature type="compositionally biased region" description="Polar residues" evidence="2">
    <location>
        <begin position="309"/>
        <end position="321"/>
    </location>
</feature>
<feature type="compositionally biased region" description="Basic and acidic residues" evidence="2">
    <location>
        <begin position="323"/>
        <end position="339"/>
    </location>
</feature>
<feature type="region of interest" description="Disordered" evidence="2">
    <location>
        <begin position="153"/>
        <end position="210"/>
    </location>
</feature>
<keyword evidence="1" id="KW-0863">Zinc-finger</keyword>
<dbReference type="RefSeq" id="XP_066832483.1">
    <property type="nucleotide sequence ID" value="XM_066975889.1"/>
</dbReference>
<proteinExistence type="predicted"/>
<feature type="compositionally biased region" description="Polar residues" evidence="2">
    <location>
        <begin position="510"/>
        <end position="532"/>
    </location>
</feature>
<dbReference type="InterPro" id="IPR000679">
    <property type="entry name" value="Znf_GATA"/>
</dbReference>
<feature type="region of interest" description="Disordered" evidence="2">
    <location>
        <begin position="802"/>
        <end position="824"/>
    </location>
</feature>
<sequence>MSSENGCKQMQIKILYSFNDNSTTFLSRSSQQFPVQTVEVPMHSSLSDEPEMITLGAFEIEGCARQLLETNPENFKLQTEDYAIYYKDITEQPDEPFVSNGTLSSLLKTKESCLIPGRVCQNMSANILFGKKGNTSSLTLEIRLKLHTVEASKMPHQESLVHTGRTSTLPQPASRQPSVSSSVSRPERKRPAEYMHSSSTSASASSSSSSSSSAATAAVKATRTLSLPLSSHIHSIQQADRVSAPRYNRESVENRFKSASFYQDKVVFDKSEKRQKRYPNNLQPLPPLQSRASASASQLLPQRAVRTRSMFTASPAMQSSPGAHEDMYSSDDPEYKAGEDQDALIEEEGEGDEDEEDEEEDYDATSPATPQQPPYVSKEIPFELPEDLDSKRTHTISNTKLPENHGLVCINSCCHTSNSINWKYFETEFKPHFSELIRATSFNKKHYEGMFGPLCNACFLFYKNKGFMRPEHVVRKYNQQQRYNAKLKLKSAGGEEPEQSRPPLAARKNLASSPTNFPTPSHTPSVINQVIQNKYHGGGNNNNSNNYSLNNTNPTPTNPTPDNELMQQLGVYGGPCTDIDPLPGHTPPVVAARSNTRVINYDEELDARKAAKQNTRVINLYHDNDEDKENVPPGSVVVPPGPSDLAEIDAMLNSIQCDANAQWMNLFSPRDHTSPNSKTPVDQPATSSSKSANNSTNNNNSNNSSKKNPSPSKTNSSMVNMPSSPYFSQSVPEEDHNEINDELKQLVKSSGFQSSPDRANRTDTATSLMNWQHHSDSGRGGQMTGAANKDLASTPGSEIFFSNDDCGRGKNGMSVGDDLNSEVI</sequence>
<feature type="region of interest" description="Disordered" evidence="2">
    <location>
        <begin position="489"/>
        <end position="566"/>
    </location>
</feature>
<keyword evidence="1" id="KW-0862">Zinc</keyword>
<keyword evidence="5" id="KW-1185">Reference proteome</keyword>
<gene>
    <name evidence="4" type="ORF">LODBEIA_P55450</name>
</gene>
<dbReference type="GeneID" id="92210741"/>
<dbReference type="Gene3D" id="3.30.50.10">
    <property type="entry name" value="Erythroid Transcription Factor GATA-1, subunit A"/>
    <property type="match status" value="1"/>
</dbReference>
<feature type="compositionally biased region" description="Low complexity" evidence="2">
    <location>
        <begin position="541"/>
        <end position="563"/>
    </location>
</feature>
<accession>A0ABP0ZT66</accession>
<feature type="compositionally biased region" description="Polar residues" evidence="2">
    <location>
        <begin position="718"/>
        <end position="731"/>
    </location>
</feature>
<evidence type="ECO:0000313" key="4">
    <source>
        <dbReference type="EMBL" id="CAK9441677.1"/>
    </source>
</evidence>
<evidence type="ECO:0000259" key="3">
    <source>
        <dbReference type="PROSITE" id="PS50114"/>
    </source>
</evidence>